<dbReference type="PANTHER" id="PTHR31219:SF2">
    <property type="entry name" value="RNA LIGASE 1"/>
    <property type="match status" value="1"/>
</dbReference>
<evidence type="ECO:0000313" key="13">
    <source>
        <dbReference type="Ensembl" id="ENSMALP00000018426.1"/>
    </source>
</evidence>
<keyword evidence="14" id="KW-1185">Reference proteome</keyword>
<evidence type="ECO:0000256" key="4">
    <source>
        <dbReference type="ARBA" id="ARBA00022598"/>
    </source>
</evidence>
<feature type="compositionally biased region" description="Basic and acidic residues" evidence="12">
    <location>
        <begin position="79"/>
        <end position="91"/>
    </location>
</feature>
<dbReference type="Ensembl" id="ENSMALT00000018780.1">
    <property type="protein sequence ID" value="ENSMALP00000018426.1"/>
    <property type="gene ID" value="ENSMALG00000012839.1"/>
</dbReference>
<name>A0A3Q3QRI0_MONAL</name>
<dbReference type="InterPro" id="IPR041211">
    <property type="entry name" value="RLIG1"/>
</dbReference>
<dbReference type="GO" id="GO:0000302">
    <property type="term" value="P:response to reactive oxygen species"/>
    <property type="evidence" value="ECO:0007669"/>
    <property type="project" value="InterPro"/>
</dbReference>
<comment type="function">
    <text evidence="11">Functions as an RNA ligase, in vitro. The ligation reaction entails three nucleotidyl transfer steps. In the first step, the RNA ligase reacts with ATP in the absence of nucleic acid to form a covalent ligase-AMP intermediate and release pyrophosphate. In step 2, the ligase-AMP binds to the nucleic acid and transfers the adenylate to the 5'-PO4 terminus to form an adenylylated intermediate. In step 3, the RNA ligase directs the attack of the 3'-OH on the 5'-phosphoanhydride linkage, resulting in a repaired 3'-5' phosphodiester and release of AMP. Exhibits selectivity for single-stranded RNA substrates and may not have nick-sealing activity on double-stranded DNA-RNA hybrids. May play a role in maintaining RNA integrity under stress conditions, for example in response to reactive oxygen species (ROS).</text>
</comment>
<evidence type="ECO:0000256" key="6">
    <source>
        <dbReference type="ARBA" id="ARBA00022800"/>
    </source>
</evidence>
<reference evidence="13" key="2">
    <citation type="submission" date="2025-09" db="UniProtKB">
        <authorList>
            <consortium name="Ensembl"/>
        </authorList>
    </citation>
    <scope>IDENTIFICATION</scope>
</reference>
<comment type="cofactor">
    <cofactor evidence="2">
        <name>Mg(2+)</name>
        <dbReference type="ChEBI" id="CHEBI:18420"/>
    </cofactor>
</comment>
<dbReference type="Pfam" id="PF17720">
    <property type="entry name" value="RLIG1"/>
    <property type="match status" value="1"/>
</dbReference>
<sequence length="103" mass="11605">MRSGFVRLNAVKEKVLVCNKFQVVVTESVNPAALEADIDHALGCLEYFCFCSFSGFIWNVEEDFKMVPETWIPAHRVQHHDGHPVPEEHGHIPGKSFPSVASR</sequence>
<dbReference type="AlphaFoldDB" id="A0A3Q3QRI0"/>
<evidence type="ECO:0000256" key="3">
    <source>
        <dbReference type="ARBA" id="ARBA00012724"/>
    </source>
</evidence>
<keyword evidence="7" id="KW-0067">ATP-binding</keyword>
<dbReference type="GO" id="GO:0003972">
    <property type="term" value="F:RNA ligase (ATP) activity"/>
    <property type="evidence" value="ECO:0007669"/>
    <property type="project" value="UniProtKB-EC"/>
</dbReference>
<evidence type="ECO:0000256" key="2">
    <source>
        <dbReference type="ARBA" id="ARBA00001946"/>
    </source>
</evidence>
<evidence type="ECO:0000256" key="7">
    <source>
        <dbReference type="ARBA" id="ARBA00022840"/>
    </source>
</evidence>
<accession>A0A3Q3QRI0</accession>
<feature type="region of interest" description="Disordered" evidence="12">
    <location>
        <begin position="79"/>
        <end position="103"/>
    </location>
</feature>
<evidence type="ECO:0000256" key="10">
    <source>
        <dbReference type="ARBA" id="ARBA00035432"/>
    </source>
</evidence>
<evidence type="ECO:0000256" key="11">
    <source>
        <dbReference type="ARBA" id="ARBA00045151"/>
    </source>
</evidence>
<dbReference type="GO" id="GO:0005524">
    <property type="term" value="F:ATP binding"/>
    <property type="evidence" value="ECO:0007669"/>
    <property type="project" value="UniProtKB-KW"/>
</dbReference>
<comment type="catalytic activity">
    <reaction evidence="8">
        <text>ATP + (ribonucleotide)n-3'-hydroxyl + 5'-phospho-(ribonucleotide)m = (ribonucleotide)n+m + AMP + diphosphate.</text>
        <dbReference type="EC" id="6.5.1.3"/>
    </reaction>
</comment>
<comment type="cofactor">
    <cofactor evidence="1">
        <name>Mn(2+)</name>
        <dbReference type="ChEBI" id="CHEBI:29035"/>
    </cofactor>
</comment>
<evidence type="ECO:0000256" key="8">
    <source>
        <dbReference type="ARBA" id="ARBA00034038"/>
    </source>
</evidence>
<protein>
    <recommendedName>
        <fullName evidence="9">RNA ligase 1</fullName>
        <ecNumber evidence="3">6.5.1.3</ecNumber>
    </recommendedName>
    <alternativeName>
        <fullName evidence="10">RNA ligase</fullName>
    </alternativeName>
</protein>
<evidence type="ECO:0000256" key="9">
    <source>
        <dbReference type="ARBA" id="ARBA00035168"/>
    </source>
</evidence>
<evidence type="ECO:0000256" key="5">
    <source>
        <dbReference type="ARBA" id="ARBA00022741"/>
    </source>
</evidence>
<evidence type="ECO:0000313" key="14">
    <source>
        <dbReference type="Proteomes" id="UP000261600"/>
    </source>
</evidence>
<evidence type="ECO:0000256" key="12">
    <source>
        <dbReference type="SAM" id="MobiDB-lite"/>
    </source>
</evidence>
<organism evidence="13 14">
    <name type="scientific">Monopterus albus</name>
    <name type="common">Swamp eel</name>
    <dbReference type="NCBI Taxonomy" id="43700"/>
    <lineage>
        <taxon>Eukaryota</taxon>
        <taxon>Metazoa</taxon>
        <taxon>Chordata</taxon>
        <taxon>Craniata</taxon>
        <taxon>Vertebrata</taxon>
        <taxon>Euteleostomi</taxon>
        <taxon>Actinopterygii</taxon>
        <taxon>Neopterygii</taxon>
        <taxon>Teleostei</taxon>
        <taxon>Neoteleostei</taxon>
        <taxon>Acanthomorphata</taxon>
        <taxon>Anabantaria</taxon>
        <taxon>Synbranchiformes</taxon>
        <taxon>Synbranchidae</taxon>
        <taxon>Monopterus</taxon>
    </lineage>
</organism>
<dbReference type="GO" id="GO:0042245">
    <property type="term" value="P:RNA repair"/>
    <property type="evidence" value="ECO:0007669"/>
    <property type="project" value="UniProtKB-KW"/>
</dbReference>
<keyword evidence="4" id="KW-0436">Ligase</keyword>
<reference evidence="13" key="1">
    <citation type="submission" date="2025-08" db="UniProtKB">
        <authorList>
            <consortium name="Ensembl"/>
        </authorList>
    </citation>
    <scope>IDENTIFICATION</scope>
</reference>
<dbReference type="PANTHER" id="PTHR31219">
    <property type="entry name" value="CHROMOSOME 28 C12ORF29 HOMOLOG"/>
    <property type="match status" value="1"/>
</dbReference>
<dbReference type="Proteomes" id="UP000261600">
    <property type="component" value="Unplaced"/>
</dbReference>
<evidence type="ECO:0000256" key="1">
    <source>
        <dbReference type="ARBA" id="ARBA00001936"/>
    </source>
</evidence>
<proteinExistence type="predicted"/>
<keyword evidence="5" id="KW-0547">Nucleotide-binding</keyword>
<dbReference type="EC" id="6.5.1.3" evidence="3"/>
<keyword evidence="6" id="KW-0692">RNA repair</keyword>